<feature type="compositionally biased region" description="Basic and acidic residues" evidence="1">
    <location>
        <begin position="50"/>
        <end position="75"/>
    </location>
</feature>
<accession>A0AAP5F0K1</accession>
<reference evidence="3" key="1">
    <citation type="submission" date="2022-06" db="EMBL/GenBank/DDBJ databases">
        <title>PHB producers.</title>
        <authorList>
            <person name="Besaury L."/>
        </authorList>
    </citation>
    <scope>NUCLEOTIDE SEQUENCE</scope>
    <source>
        <strain evidence="3 4">SEWS6</strain>
    </source>
</reference>
<sequence length="139" mass="15213">MTAPERALKTAIYVEERARKKQIKGSAGGYARTVSEKGSDIGMTQVDGEQAQKKKEASAEREKERAREDAADARAKQTTAAIKALSLDERRELAEAYLADGGKGKTYQQETATFKDAVERTAFTAWLRATISSRANARA</sequence>
<gene>
    <name evidence="3" type="ORF">NIE36_44055</name>
    <name evidence="2" type="ORF">OSB80_44165</name>
</gene>
<name>A0AAP5F0K1_9BURK</name>
<evidence type="ECO:0000313" key="4">
    <source>
        <dbReference type="Proteomes" id="UP001209412"/>
    </source>
</evidence>
<dbReference type="EMBL" id="JAMXWF010000086">
    <property type="protein sequence ID" value="MDQ6414095.1"/>
    <property type="molecule type" value="Genomic_DNA"/>
</dbReference>
<proteinExistence type="predicted"/>
<dbReference type="EMBL" id="JAPKHW010000086">
    <property type="protein sequence ID" value="MCX4152283.1"/>
    <property type="molecule type" value="Genomic_DNA"/>
</dbReference>
<evidence type="ECO:0000313" key="3">
    <source>
        <dbReference type="EMBL" id="MDQ6414095.1"/>
    </source>
</evidence>
<dbReference type="RefSeq" id="WP_266262217.1">
    <property type="nucleotide sequence ID" value="NZ_JAMXWF010000086.1"/>
</dbReference>
<evidence type="ECO:0000313" key="5">
    <source>
        <dbReference type="Proteomes" id="UP001242288"/>
    </source>
</evidence>
<evidence type="ECO:0000313" key="2">
    <source>
        <dbReference type="EMBL" id="MCX4152283.1"/>
    </source>
</evidence>
<organism evidence="3 5">
    <name type="scientific">Paraburkholderia madseniana</name>
    <dbReference type="NCBI Taxonomy" id="2599607"/>
    <lineage>
        <taxon>Bacteria</taxon>
        <taxon>Pseudomonadati</taxon>
        <taxon>Pseudomonadota</taxon>
        <taxon>Betaproteobacteria</taxon>
        <taxon>Burkholderiales</taxon>
        <taxon>Burkholderiaceae</taxon>
        <taxon>Paraburkholderia</taxon>
    </lineage>
</organism>
<dbReference type="Proteomes" id="UP001209412">
    <property type="component" value="Unassembled WGS sequence"/>
</dbReference>
<protein>
    <submittedName>
        <fullName evidence="3">Uncharacterized protein</fullName>
    </submittedName>
</protein>
<keyword evidence="4" id="KW-1185">Reference proteome</keyword>
<dbReference type="AlphaFoldDB" id="A0AAP5F0K1"/>
<dbReference type="Proteomes" id="UP001242288">
    <property type="component" value="Unassembled WGS sequence"/>
</dbReference>
<evidence type="ECO:0000256" key="1">
    <source>
        <dbReference type="SAM" id="MobiDB-lite"/>
    </source>
</evidence>
<feature type="region of interest" description="Disordered" evidence="1">
    <location>
        <begin position="23"/>
        <end position="75"/>
    </location>
</feature>
<comment type="caution">
    <text evidence="3">The sequence shown here is derived from an EMBL/GenBank/DDBJ whole genome shotgun (WGS) entry which is preliminary data.</text>
</comment>